<evidence type="ECO:0000256" key="5">
    <source>
        <dbReference type="ARBA" id="ARBA00022970"/>
    </source>
</evidence>
<evidence type="ECO:0000256" key="4">
    <source>
        <dbReference type="ARBA" id="ARBA00022692"/>
    </source>
</evidence>
<comment type="subcellular location">
    <subcellularLocation>
        <location evidence="1">Cell membrane</location>
        <topology evidence="1">Multi-pass membrane protein</topology>
    </subcellularLocation>
</comment>
<comment type="caution">
    <text evidence="10">The sequence shown here is derived from an EMBL/GenBank/DDBJ whole genome shotgun (WGS) entry which is preliminary data.</text>
</comment>
<dbReference type="PANTHER" id="PTHR11795:SF451">
    <property type="entry name" value="ABC TRANSPORTER PERMEASE PROTEIN"/>
    <property type="match status" value="1"/>
</dbReference>
<keyword evidence="6 9" id="KW-1133">Transmembrane helix</keyword>
<sequence length="297" mass="30908">MGTALTDLLQVLISSLGQGSVYALLALGLTLIFRSTTTVNFAHGSLFMLGAFVALELMIFGVPYLVAIVGSLVFMAILGWVIDKVAFEPLLKKDHVTQVFATVAVSFIVTGIARYFTVDQRGMPPLLGDAAYIKSAGLAINTQHLAMIASLIAVSLVLGYFFQRTRIGLVIRACTSNLRGADLVGINVKRVFAIMWALGAVLAGLAGILAAPTLLVGPDIGNRPLVIGLAAMALGGFGSIPGALIGGLAMGLLEGFSGFYISTQLGAVAGLVVVLALLIARPSGLLGMKDTRMQVMT</sequence>
<accession>A0ABP7FB18</accession>
<keyword evidence="3" id="KW-1003">Cell membrane</keyword>
<feature type="transmembrane region" description="Helical" evidence="9">
    <location>
        <begin position="12"/>
        <end position="33"/>
    </location>
</feature>
<evidence type="ECO:0000256" key="2">
    <source>
        <dbReference type="ARBA" id="ARBA00022448"/>
    </source>
</evidence>
<evidence type="ECO:0000256" key="8">
    <source>
        <dbReference type="ARBA" id="ARBA00037998"/>
    </source>
</evidence>
<evidence type="ECO:0000256" key="1">
    <source>
        <dbReference type="ARBA" id="ARBA00004651"/>
    </source>
</evidence>
<dbReference type="InterPro" id="IPR052157">
    <property type="entry name" value="BCAA_transport_permease"/>
</dbReference>
<dbReference type="PANTHER" id="PTHR11795">
    <property type="entry name" value="BRANCHED-CHAIN AMINO ACID TRANSPORT SYSTEM PERMEASE PROTEIN LIVH"/>
    <property type="match status" value="1"/>
</dbReference>
<protein>
    <submittedName>
        <fullName evidence="10">Branched-chain amino acid ABC transporter permease</fullName>
    </submittedName>
</protein>
<feature type="transmembrane region" description="Helical" evidence="9">
    <location>
        <begin position="229"/>
        <end position="253"/>
    </location>
</feature>
<keyword evidence="4 9" id="KW-0812">Transmembrane</keyword>
<keyword evidence="7 9" id="KW-0472">Membrane</keyword>
<feature type="transmembrane region" description="Helical" evidence="9">
    <location>
        <begin position="98"/>
        <end position="117"/>
    </location>
</feature>
<dbReference type="InterPro" id="IPR001851">
    <property type="entry name" value="ABC_transp_permease"/>
</dbReference>
<evidence type="ECO:0000256" key="6">
    <source>
        <dbReference type="ARBA" id="ARBA00022989"/>
    </source>
</evidence>
<feature type="transmembrane region" description="Helical" evidence="9">
    <location>
        <begin position="193"/>
        <end position="217"/>
    </location>
</feature>
<dbReference type="EMBL" id="BAABAE010000001">
    <property type="protein sequence ID" value="GAA3731960.1"/>
    <property type="molecule type" value="Genomic_DNA"/>
</dbReference>
<comment type="similarity">
    <text evidence="8">Belongs to the binding-protein-dependent transport system permease family. LivHM subfamily.</text>
</comment>
<feature type="transmembrane region" description="Helical" evidence="9">
    <location>
        <begin position="138"/>
        <end position="162"/>
    </location>
</feature>
<keyword evidence="5" id="KW-0029">Amino-acid transport</keyword>
<evidence type="ECO:0000256" key="3">
    <source>
        <dbReference type="ARBA" id="ARBA00022475"/>
    </source>
</evidence>
<dbReference type="CDD" id="cd06582">
    <property type="entry name" value="TM_PBP1_LivH_like"/>
    <property type="match status" value="1"/>
</dbReference>
<evidence type="ECO:0000256" key="7">
    <source>
        <dbReference type="ARBA" id="ARBA00023136"/>
    </source>
</evidence>
<proteinExistence type="inferred from homology"/>
<dbReference type="RefSeq" id="WP_344753453.1">
    <property type="nucleotide sequence ID" value="NZ_BAABAE010000001.1"/>
</dbReference>
<evidence type="ECO:0000313" key="10">
    <source>
        <dbReference type="EMBL" id="GAA3731960.1"/>
    </source>
</evidence>
<evidence type="ECO:0000256" key="9">
    <source>
        <dbReference type="SAM" id="Phobius"/>
    </source>
</evidence>
<reference evidence="11" key="1">
    <citation type="journal article" date="2019" name="Int. J. Syst. Evol. Microbiol.">
        <title>The Global Catalogue of Microorganisms (GCM) 10K type strain sequencing project: providing services to taxonomists for standard genome sequencing and annotation.</title>
        <authorList>
            <consortium name="The Broad Institute Genomics Platform"/>
            <consortium name="The Broad Institute Genome Sequencing Center for Infectious Disease"/>
            <person name="Wu L."/>
            <person name="Ma J."/>
        </authorList>
    </citation>
    <scope>NUCLEOTIDE SEQUENCE [LARGE SCALE GENOMIC DNA]</scope>
    <source>
        <strain evidence="11">JCM 16949</strain>
    </source>
</reference>
<feature type="transmembrane region" description="Helical" evidence="9">
    <location>
        <begin position="259"/>
        <end position="280"/>
    </location>
</feature>
<evidence type="ECO:0000313" key="11">
    <source>
        <dbReference type="Proteomes" id="UP001501004"/>
    </source>
</evidence>
<keyword evidence="11" id="KW-1185">Reference proteome</keyword>
<dbReference type="Pfam" id="PF02653">
    <property type="entry name" value="BPD_transp_2"/>
    <property type="match status" value="1"/>
</dbReference>
<gene>
    <name evidence="10" type="ORF">GCM10022239_05630</name>
</gene>
<dbReference type="Proteomes" id="UP001501004">
    <property type="component" value="Unassembled WGS sequence"/>
</dbReference>
<feature type="transmembrane region" description="Helical" evidence="9">
    <location>
        <begin position="45"/>
        <end position="78"/>
    </location>
</feature>
<keyword evidence="2" id="KW-0813">Transport</keyword>
<organism evidence="10 11">
    <name type="scientific">Leifsonella bigeumensis</name>
    <dbReference type="NCBI Taxonomy" id="433643"/>
    <lineage>
        <taxon>Bacteria</taxon>
        <taxon>Bacillati</taxon>
        <taxon>Actinomycetota</taxon>
        <taxon>Actinomycetes</taxon>
        <taxon>Micrococcales</taxon>
        <taxon>Microbacteriaceae</taxon>
        <taxon>Leifsonella</taxon>
    </lineage>
</organism>
<name>A0ABP7FB18_9MICO</name>